<keyword evidence="2" id="KW-1185">Reference proteome</keyword>
<name>A0A2G9TZB3_TELCI</name>
<dbReference type="EMBL" id="KZ351936">
    <property type="protein sequence ID" value="PIO62570.1"/>
    <property type="molecule type" value="Genomic_DNA"/>
</dbReference>
<proteinExistence type="predicted"/>
<sequence length="95" mass="10701">MVHKDGSGDKYDAIYVDACVTNRIEKISCPAPGFYTSGTAENLSKILTRKGVVIIDILSRYLTQAETIQKVAACFQHERPENLKEKYEKFIRSTS</sequence>
<evidence type="ECO:0000313" key="1">
    <source>
        <dbReference type="EMBL" id="PIO62570.1"/>
    </source>
</evidence>
<accession>A0A2G9TZB3</accession>
<dbReference type="Proteomes" id="UP000230423">
    <property type="component" value="Unassembled WGS sequence"/>
</dbReference>
<dbReference type="Gene3D" id="3.40.50.150">
    <property type="entry name" value="Vaccinia Virus protein VP39"/>
    <property type="match status" value="1"/>
</dbReference>
<dbReference type="InterPro" id="IPR029063">
    <property type="entry name" value="SAM-dependent_MTases_sf"/>
</dbReference>
<organism evidence="1 2">
    <name type="scientific">Teladorsagia circumcincta</name>
    <name type="common">Brown stomach worm</name>
    <name type="synonym">Ostertagia circumcincta</name>
    <dbReference type="NCBI Taxonomy" id="45464"/>
    <lineage>
        <taxon>Eukaryota</taxon>
        <taxon>Metazoa</taxon>
        <taxon>Ecdysozoa</taxon>
        <taxon>Nematoda</taxon>
        <taxon>Chromadorea</taxon>
        <taxon>Rhabditida</taxon>
        <taxon>Rhabditina</taxon>
        <taxon>Rhabditomorpha</taxon>
        <taxon>Strongyloidea</taxon>
        <taxon>Trichostrongylidae</taxon>
        <taxon>Teladorsagia</taxon>
    </lineage>
</organism>
<dbReference type="SUPFAM" id="SSF53335">
    <property type="entry name" value="S-adenosyl-L-methionine-dependent methyltransferases"/>
    <property type="match status" value="1"/>
</dbReference>
<reference evidence="1 2" key="1">
    <citation type="submission" date="2015-09" db="EMBL/GenBank/DDBJ databases">
        <title>Draft genome of the parasitic nematode Teladorsagia circumcincta isolate WARC Sus (inbred).</title>
        <authorList>
            <person name="Mitreva M."/>
        </authorList>
    </citation>
    <scope>NUCLEOTIDE SEQUENCE [LARGE SCALE GENOMIC DNA]</scope>
    <source>
        <strain evidence="1 2">S</strain>
    </source>
</reference>
<dbReference type="AlphaFoldDB" id="A0A2G9TZB3"/>
<gene>
    <name evidence="1" type="ORF">TELCIR_15866</name>
</gene>
<protein>
    <submittedName>
        <fullName evidence="1">Uncharacterized protein</fullName>
    </submittedName>
</protein>
<dbReference type="OrthoDB" id="411785at2759"/>
<evidence type="ECO:0000313" key="2">
    <source>
        <dbReference type="Proteomes" id="UP000230423"/>
    </source>
</evidence>